<dbReference type="PROSITE" id="PS00118">
    <property type="entry name" value="PA2_HIS"/>
    <property type="match status" value="1"/>
</dbReference>
<feature type="compositionally biased region" description="Polar residues" evidence="8">
    <location>
        <begin position="530"/>
        <end position="558"/>
    </location>
</feature>
<evidence type="ECO:0000256" key="5">
    <source>
        <dbReference type="PIRSR" id="PIRSR601211-3"/>
    </source>
</evidence>
<keyword evidence="4" id="KW-0479">Metal-binding</keyword>
<feature type="domain" description="Phospholipase A2-like central" evidence="9">
    <location>
        <begin position="742"/>
        <end position="853"/>
    </location>
</feature>
<dbReference type="GO" id="GO:0005509">
    <property type="term" value="F:calcium ion binding"/>
    <property type="evidence" value="ECO:0007669"/>
    <property type="project" value="InterPro"/>
</dbReference>
<dbReference type="Gene3D" id="1.20.90.10">
    <property type="entry name" value="Phospholipase A2 domain"/>
    <property type="match status" value="2"/>
</dbReference>
<dbReference type="AlphaFoldDB" id="A0AA88TQZ8"/>
<feature type="compositionally biased region" description="Basic and acidic residues" evidence="8">
    <location>
        <begin position="507"/>
        <end position="522"/>
    </location>
</feature>
<dbReference type="Pfam" id="PF00068">
    <property type="entry name" value="Phospholip_A2_1"/>
    <property type="match status" value="2"/>
</dbReference>
<keyword evidence="3 5" id="KW-1015">Disulfide bond</keyword>
<keyword evidence="7" id="KW-0732">Signal</keyword>
<evidence type="ECO:0000256" key="3">
    <source>
        <dbReference type="ARBA" id="ARBA00023157"/>
    </source>
</evidence>
<feature type="compositionally biased region" description="Acidic residues" evidence="8">
    <location>
        <begin position="918"/>
        <end position="929"/>
    </location>
</feature>
<feature type="region of interest" description="Disordered" evidence="8">
    <location>
        <begin position="848"/>
        <end position="955"/>
    </location>
</feature>
<dbReference type="InterPro" id="IPR036444">
    <property type="entry name" value="PLipase_A2_dom_sf"/>
</dbReference>
<dbReference type="InterPro" id="IPR041798">
    <property type="entry name" value="Otoconin-90"/>
</dbReference>
<feature type="binding site" evidence="4">
    <location>
        <position position="767"/>
    </location>
    <ligand>
        <name>Ca(2+)</name>
        <dbReference type="ChEBI" id="CHEBI:29108"/>
    </ligand>
</feature>
<dbReference type="InterPro" id="IPR001211">
    <property type="entry name" value="PLA2"/>
</dbReference>
<keyword evidence="11" id="KW-1185">Reference proteome</keyword>
<dbReference type="InterPro" id="IPR016090">
    <property type="entry name" value="PLA2-like_dom"/>
</dbReference>
<feature type="compositionally biased region" description="Acidic residues" evidence="8">
    <location>
        <begin position="666"/>
        <end position="675"/>
    </location>
</feature>
<feature type="chain" id="PRO_5041515193" description="Phospholipase A2-like central domain-containing protein" evidence="7">
    <location>
        <begin position="18"/>
        <end position="955"/>
    </location>
</feature>
<evidence type="ECO:0000313" key="11">
    <source>
        <dbReference type="Proteomes" id="UP001187343"/>
    </source>
</evidence>
<feature type="compositionally biased region" description="Low complexity" evidence="8">
    <location>
        <begin position="354"/>
        <end position="369"/>
    </location>
</feature>
<evidence type="ECO:0000256" key="6">
    <source>
        <dbReference type="RuleBase" id="RU003654"/>
    </source>
</evidence>
<dbReference type="PRINTS" id="PR00389">
    <property type="entry name" value="PHPHLIPASEA2"/>
</dbReference>
<feature type="compositionally biased region" description="Basic and acidic residues" evidence="8">
    <location>
        <begin position="676"/>
        <end position="693"/>
    </location>
</feature>
<reference evidence="10" key="1">
    <citation type="submission" date="2023-08" db="EMBL/GenBank/DDBJ databases">
        <title>Chromosome-level Genome Assembly of mud carp (Cirrhinus molitorella).</title>
        <authorList>
            <person name="Liu H."/>
        </authorList>
    </citation>
    <scope>NUCLEOTIDE SEQUENCE</scope>
    <source>
        <strain evidence="10">Prfri</strain>
        <tissue evidence="10">Muscle</tissue>
    </source>
</reference>
<feature type="compositionally biased region" description="Polar residues" evidence="8">
    <location>
        <begin position="460"/>
        <end position="505"/>
    </location>
</feature>
<evidence type="ECO:0000256" key="1">
    <source>
        <dbReference type="ARBA" id="ARBA00004613"/>
    </source>
</evidence>
<feature type="signal peptide" evidence="7">
    <location>
        <begin position="1"/>
        <end position="17"/>
    </location>
</feature>
<feature type="disulfide bond" evidence="5">
    <location>
        <begin position="783"/>
        <end position="838"/>
    </location>
</feature>
<feature type="compositionally biased region" description="Polar residues" evidence="8">
    <location>
        <begin position="611"/>
        <end position="620"/>
    </location>
</feature>
<feature type="compositionally biased region" description="Low complexity" evidence="8">
    <location>
        <begin position="400"/>
        <end position="416"/>
    </location>
</feature>
<evidence type="ECO:0000256" key="8">
    <source>
        <dbReference type="SAM" id="MobiDB-lite"/>
    </source>
</evidence>
<feature type="region of interest" description="Disordered" evidence="8">
    <location>
        <begin position="253"/>
        <end position="274"/>
    </location>
</feature>
<evidence type="ECO:0000313" key="10">
    <source>
        <dbReference type="EMBL" id="KAK2900620.1"/>
    </source>
</evidence>
<dbReference type="GO" id="GO:0047498">
    <property type="term" value="F:calcium-dependent phospholipase A2 activity"/>
    <property type="evidence" value="ECO:0007669"/>
    <property type="project" value="TreeGrafter"/>
</dbReference>
<protein>
    <recommendedName>
        <fullName evidence="9">Phospholipase A2-like central domain-containing protein</fullName>
    </recommendedName>
</protein>
<dbReference type="Proteomes" id="UP001187343">
    <property type="component" value="Unassembled WGS sequence"/>
</dbReference>
<comment type="subcellular location">
    <subcellularLocation>
        <location evidence="1 7">Secreted</location>
    </subcellularLocation>
</comment>
<dbReference type="GO" id="GO:0006644">
    <property type="term" value="P:phospholipid metabolic process"/>
    <property type="evidence" value="ECO:0007669"/>
    <property type="project" value="InterPro"/>
</dbReference>
<sequence>MKLLYVLLLFILQKVHGTAVFCPETSDLNSDELLVGCLSVRFTWLYAVFDDLRSVLEFAVNLRCETGLCPADIENHGHYCSNANTRDTARAHVQPADALDRCCLTHWRCSQELKERNCSRRTLTYNNFTCSYNSSCDMLDFCEEGFCHCDRMVIDCISFNYPMTKQVEDNQPITSQTVSPFVTDLTDNDTYTSDMVNGTDRVELSPSDIDMEIMFYGLNGTMNETVSNFTNESVLVNGSQGSNIQSIKYPGIFQSGPEEQENEAEEREMDRDPERGSIVEIEEEEAVEYENVTAVLMTEELGRDKEEEEILTTHNAMEWSTNNEMTGSIALTATTKSQAVTELTDAYTNTHSKTQSPHYTPHTTPTTHTQPDHNSSEEDYNESDEDTLQSAASNTLKPVTHTPAHTTHTSGTHTTTNYLSDNTKPYVSPPLHITTEGKSNESPEEREEQQDMSASEEHSTQANQSPYIVLMTTPTKITTNQNLHQKTTPPTATNKRTVAATTSMGGSEEKEILFEEIEKKSEEDEETGKSQESSAEQPGNLSTTKPTQPQTQANTKPSPSEEDERHKKDSQEDLQSDEEPDVSVTTQATVIPSRVKEVSPSMWIPKPHSVSPKQTMTTTVPPHKPISKRTTTLGHTALETAPHPQKPPRPAVDRSPSLTTTAQQESAEEEEQEKEEENKPSDSSQESEKIESHRVKRRAAPLFSWSLLEAAGLSDLQQQQDNSGECSTSFLQYSGSGEVLRDMSALGEMLYCLTGRCPHEYQHYGCYCGQQGTGNPVDQLDRCCFLQQCCLEQLTVLGCRKNRKLNAHISCHNGKPRCFGVSVCDRLQCVCDRSTAECMAASHFNHSVTSSCSGPRPPCHRKSHSSAQSSNQDSSDESNEMTPARPQTNTQNQSNAHVQAQTPAFNKKPTHSKPEQDIKEEEEEEEEKEEPGKEKEEEKEEEKEQEEEEEEELEQ</sequence>
<keyword evidence="4" id="KW-0106">Calcium</keyword>
<dbReference type="GO" id="GO:0005543">
    <property type="term" value="F:phospholipid binding"/>
    <property type="evidence" value="ECO:0007669"/>
    <property type="project" value="TreeGrafter"/>
</dbReference>
<organism evidence="10 11">
    <name type="scientific">Cirrhinus molitorella</name>
    <name type="common">mud carp</name>
    <dbReference type="NCBI Taxonomy" id="172907"/>
    <lineage>
        <taxon>Eukaryota</taxon>
        <taxon>Metazoa</taxon>
        <taxon>Chordata</taxon>
        <taxon>Craniata</taxon>
        <taxon>Vertebrata</taxon>
        <taxon>Euteleostomi</taxon>
        <taxon>Actinopterygii</taxon>
        <taxon>Neopterygii</taxon>
        <taxon>Teleostei</taxon>
        <taxon>Ostariophysi</taxon>
        <taxon>Cypriniformes</taxon>
        <taxon>Cyprinidae</taxon>
        <taxon>Labeoninae</taxon>
        <taxon>Labeonini</taxon>
        <taxon>Cirrhinus</taxon>
    </lineage>
</organism>
<feature type="compositionally biased region" description="Acidic residues" evidence="8">
    <location>
        <begin position="572"/>
        <end position="581"/>
    </location>
</feature>
<name>A0AA88TQZ8_9TELE</name>
<feature type="disulfide bond" evidence="5">
    <location>
        <begin position="799"/>
        <end position="824"/>
    </location>
</feature>
<evidence type="ECO:0000256" key="7">
    <source>
        <dbReference type="RuleBase" id="RU361236"/>
    </source>
</evidence>
<evidence type="ECO:0000256" key="4">
    <source>
        <dbReference type="PIRSR" id="PIRSR601211-2"/>
    </source>
</evidence>
<feature type="binding site" evidence="4">
    <location>
        <position position="769"/>
    </location>
    <ligand>
        <name>Ca(2+)</name>
        <dbReference type="ChEBI" id="CHEBI:29108"/>
    </ligand>
</feature>
<dbReference type="PANTHER" id="PTHR11716:SF1">
    <property type="entry name" value="OTOCONIN-90"/>
    <property type="match status" value="1"/>
</dbReference>
<dbReference type="GO" id="GO:0016042">
    <property type="term" value="P:lipid catabolic process"/>
    <property type="evidence" value="ECO:0007669"/>
    <property type="project" value="InterPro"/>
</dbReference>
<feature type="disulfide bond" evidence="5">
    <location>
        <begin position="790"/>
        <end position="831"/>
    </location>
</feature>
<feature type="compositionally biased region" description="Polar residues" evidence="8">
    <location>
        <begin position="388"/>
        <end position="397"/>
    </location>
</feature>
<feature type="compositionally biased region" description="Acidic residues" evidence="8">
    <location>
        <begin position="937"/>
        <end position="955"/>
    </location>
</feature>
<dbReference type="InterPro" id="IPR033113">
    <property type="entry name" value="PLA2_histidine"/>
</dbReference>
<comment type="cofactor">
    <cofactor evidence="4">
        <name>Ca(2+)</name>
        <dbReference type="ChEBI" id="CHEBI:29108"/>
    </cofactor>
    <text evidence="4">Binds 1 Ca(2+) ion per subunit.</text>
</comment>
<feature type="disulfide bond" evidence="5">
    <location>
        <begin position="818"/>
        <end position="829"/>
    </location>
</feature>
<feature type="region of interest" description="Disordered" evidence="8">
    <location>
        <begin position="349"/>
        <end position="695"/>
    </location>
</feature>
<evidence type="ECO:0000256" key="2">
    <source>
        <dbReference type="ARBA" id="ARBA00022525"/>
    </source>
</evidence>
<feature type="disulfide bond" evidence="5">
    <location>
        <begin position="768"/>
        <end position="784"/>
    </location>
</feature>
<feature type="compositionally biased region" description="Acidic residues" evidence="8">
    <location>
        <begin position="377"/>
        <end position="387"/>
    </location>
</feature>
<dbReference type="SMART" id="SM00085">
    <property type="entry name" value="PA2c"/>
    <property type="match status" value="1"/>
</dbReference>
<feature type="compositionally biased region" description="Polar residues" evidence="8">
    <location>
        <begin position="885"/>
        <end position="904"/>
    </location>
</feature>
<gene>
    <name evidence="10" type="ORF">Q8A67_008735</name>
</gene>
<comment type="caution">
    <text evidence="10">The sequence shown here is derived from an EMBL/GenBank/DDBJ whole genome shotgun (WGS) entry which is preliminary data.</text>
</comment>
<dbReference type="FunFam" id="1.20.90.10:FF:000020">
    <property type="entry name" value="Otoconin 90"/>
    <property type="match status" value="1"/>
</dbReference>
<feature type="compositionally biased region" description="Acidic residues" evidence="8">
    <location>
        <begin position="258"/>
        <end position="267"/>
    </location>
</feature>
<dbReference type="GO" id="GO:0050482">
    <property type="term" value="P:arachidonate secretion"/>
    <property type="evidence" value="ECO:0007669"/>
    <property type="project" value="InterPro"/>
</dbReference>
<dbReference type="PANTHER" id="PTHR11716">
    <property type="entry name" value="PHOSPHOLIPASE A2 FAMILY MEMBER"/>
    <property type="match status" value="1"/>
</dbReference>
<dbReference type="EMBL" id="JAUYZG010000008">
    <property type="protein sequence ID" value="KAK2900620.1"/>
    <property type="molecule type" value="Genomic_DNA"/>
</dbReference>
<evidence type="ECO:0000259" key="9">
    <source>
        <dbReference type="SMART" id="SM00085"/>
    </source>
</evidence>
<dbReference type="SUPFAM" id="SSF48619">
    <property type="entry name" value="Phospholipase A2, PLA2"/>
    <property type="match status" value="2"/>
</dbReference>
<dbReference type="CDD" id="cd04707">
    <property type="entry name" value="otoconin_90"/>
    <property type="match status" value="1"/>
</dbReference>
<proteinExistence type="inferred from homology"/>
<accession>A0AA88TQZ8</accession>
<keyword evidence="2 7" id="KW-0964">Secreted</keyword>
<dbReference type="GO" id="GO:0005576">
    <property type="term" value="C:extracellular region"/>
    <property type="evidence" value="ECO:0007669"/>
    <property type="project" value="UniProtKB-SubCell"/>
</dbReference>
<comment type="similarity">
    <text evidence="6">Belongs to the phospholipase A2 family.</text>
</comment>